<feature type="transmembrane region" description="Helical" evidence="1">
    <location>
        <begin position="77"/>
        <end position="96"/>
    </location>
</feature>
<dbReference type="AlphaFoldDB" id="Q7YHL6"/>
<reference evidence="2" key="1">
    <citation type="journal article" date="2001" name="Mol. Biol. Evol.">
        <title>Increased rate of gene rearrangement in the mitochondrial genomes of three orders of hemipteroid insects.</title>
        <authorList>
            <person name="Shao R."/>
            <person name="Campbell N.J."/>
            <person name="Schmidt E.R."/>
            <person name="Barker S.C."/>
        </authorList>
    </citation>
    <scope>NUCLEOTIDE SEQUENCE</scope>
</reference>
<keyword evidence="2" id="KW-0496">Mitochondrion</keyword>
<reference evidence="2" key="2">
    <citation type="journal article" date="2003" name="Mol. Biol. Evol.">
        <title>Rates of gene rearrangement and nucleotide substitution are correlated in the mitochondrial genomes of insects.</title>
        <authorList>
            <person name="Shao R."/>
            <person name="Dowton M."/>
            <person name="Murrell A."/>
            <person name="Barker S.C."/>
        </authorList>
    </citation>
    <scope>NUCLEOTIDE SEQUENCE</scope>
</reference>
<proteinExistence type="predicted"/>
<feature type="transmembrane region" description="Helical" evidence="1">
    <location>
        <begin position="49"/>
        <end position="70"/>
    </location>
</feature>
<organism evidence="2">
    <name type="scientific">Lepidopsocidae sp. RS-2001</name>
    <dbReference type="NCBI Taxonomy" id="159971"/>
    <lineage>
        <taxon>Eukaryota</taxon>
        <taxon>Metazoa</taxon>
        <taxon>Ecdysozoa</taxon>
        <taxon>Arthropoda</taxon>
        <taxon>Hexapoda</taxon>
        <taxon>Insecta</taxon>
        <taxon>Pterygota</taxon>
        <taxon>Neoptera</taxon>
        <taxon>Paraneoptera</taxon>
        <taxon>Psocodea</taxon>
        <taxon>Trogiomorpha</taxon>
        <taxon>Atropetae</taxon>
        <taxon>Lepidopsocidae</taxon>
    </lineage>
</organism>
<gene>
    <name evidence="2" type="primary">nad6</name>
</gene>
<geneLocation type="mitochondrion" evidence="2"/>
<feature type="transmembrane region" description="Helical" evidence="1">
    <location>
        <begin position="132"/>
        <end position="151"/>
    </location>
</feature>
<accession>Q7YHL6</accession>
<name>Q7YHL6_9NEOP</name>
<keyword evidence="1" id="KW-1133">Transmembrane helix</keyword>
<keyword evidence="1" id="KW-0812">Transmembrane</keyword>
<dbReference type="EMBL" id="AF335994">
    <property type="protein sequence ID" value="AAP44722.1"/>
    <property type="molecule type" value="Genomic_DNA"/>
</dbReference>
<sequence length="164" mass="18840">MNMLLFTLLSTFSILFLFMKHPLSAGLILIMSTILVALMTAYMLQTFWFSYILTLILIGGMLILFIYMISLSPNQKFMISSILFLIPLFLIIPMMMNMIDPMILMELSQKINDQINWNLPQSIKLFNTNSSILTIISINYLFLIMIIVTKITSSLKGPLRSNLK</sequence>
<evidence type="ECO:0000313" key="2">
    <source>
        <dbReference type="EMBL" id="AAP44722.1"/>
    </source>
</evidence>
<keyword evidence="1" id="KW-0472">Membrane</keyword>
<evidence type="ECO:0000256" key="1">
    <source>
        <dbReference type="SAM" id="Phobius"/>
    </source>
</evidence>
<protein>
    <submittedName>
        <fullName evidence="2">NADH dehydrogenase subunit 6</fullName>
    </submittedName>
</protein>